<dbReference type="EMBL" id="CAEZVK010000015">
    <property type="protein sequence ID" value="CAB4624005.1"/>
    <property type="molecule type" value="Genomic_DNA"/>
</dbReference>
<gene>
    <name evidence="1" type="ORF">UFOPK1827_00413</name>
    <name evidence="2" type="ORF">UFOPK2000_00272</name>
    <name evidence="3" type="ORF">UFOPK3708_01105</name>
</gene>
<organism evidence="3">
    <name type="scientific">freshwater metagenome</name>
    <dbReference type="NCBI Taxonomy" id="449393"/>
    <lineage>
        <taxon>unclassified sequences</taxon>
        <taxon>metagenomes</taxon>
        <taxon>ecological metagenomes</taxon>
    </lineage>
</organism>
<dbReference type="AlphaFoldDB" id="A0A6J7IYM7"/>
<evidence type="ECO:0000313" key="1">
    <source>
        <dbReference type="EMBL" id="CAB4598504.1"/>
    </source>
</evidence>
<name>A0A6J7IYM7_9ZZZZ</name>
<protein>
    <submittedName>
        <fullName evidence="3">Unannotated protein</fullName>
    </submittedName>
</protein>
<proteinExistence type="predicted"/>
<evidence type="ECO:0000313" key="2">
    <source>
        <dbReference type="EMBL" id="CAB4624005.1"/>
    </source>
</evidence>
<evidence type="ECO:0000313" key="3">
    <source>
        <dbReference type="EMBL" id="CAB4935412.1"/>
    </source>
</evidence>
<dbReference type="EMBL" id="CAFBNA010000064">
    <property type="protein sequence ID" value="CAB4935412.1"/>
    <property type="molecule type" value="Genomic_DNA"/>
</dbReference>
<dbReference type="EMBL" id="CAEZUO010000011">
    <property type="protein sequence ID" value="CAB4598504.1"/>
    <property type="molecule type" value="Genomic_DNA"/>
</dbReference>
<sequence>MHITHIELEPFVERTLRRPVEQPTFLSFDDIDLVAHDELDADDPVRSLLCRTVDDHITAVGICAPASTSKPGHASIESADQTVVHIVHRSGTALTVLSEQGSVRTFGPTTEPQHGRVPDACRRILGLPTAPPTDSMTDFVIAAWLEIIARVALQTPELSWHDIVALHPAGSSVVEPTTPTAIAHATKDLGRSLQWERFRKVIATVGGFPFGDSAMETAAWMDAGMFSRWAMDSLPSRSDAFDLLEAVLGPATFDRLWATIRFCE</sequence>
<accession>A0A6J7IYM7</accession>
<reference evidence="3" key="1">
    <citation type="submission" date="2020-05" db="EMBL/GenBank/DDBJ databases">
        <authorList>
            <person name="Chiriac C."/>
            <person name="Salcher M."/>
            <person name="Ghai R."/>
            <person name="Kavagutti S V."/>
        </authorList>
    </citation>
    <scope>NUCLEOTIDE SEQUENCE</scope>
</reference>